<evidence type="ECO:0000259" key="1">
    <source>
        <dbReference type="Pfam" id="PF13166"/>
    </source>
</evidence>
<protein>
    <recommendedName>
        <fullName evidence="1">Protein CR006 P-loop domain-containing protein</fullName>
    </recommendedName>
</protein>
<dbReference type="GO" id="GO:0006302">
    <property type="term" value="P:double-strand break repair"/>
    <property type="evidence" value="ECO:0007669"/>
    <property type="project" value="TreeGrafter"/>
</dbReference>
<reference evidence="2 3" key="1">
    <citation type="journal article" date="2017" name="Curr. Biol.">
        <title>Genome architecture and evolution of a unichromosomal asexual nematode.</title>
        <authorList>
            <person name="Fradin H."/>
            <person name="Zegar C."/>
            <person name="Gutwein M."/>
            <person name="Lucas J."/>
            <person name="Kovtun M."/>
            <person name="Corcoran D."/>
            <person name="Baugh L.R."/>
            <person name="Kiontke K."/>
            <person name="Gunsalus K."/>
            <person name="Fitch D.H."/>
            <person name="Piano F."/>
        </authorList>
    </citation>
    <scope>NUCLEOTIDE SEQUENCE [LARGE SCALE GENOMIC DNA]</scope>
    <source>
        <strain evidence="2">PF1309</strain>
    </source>
</reference>
<proteinExistence type="predicted"/>
<dbReference type="SUPFAM" id="SSF52540">
    <property type="entry name" value="P-loop containing nucleoside triphosphate hydrolases"/>
    <property type="match status" value="1"/>
</dbReference>
<dbReference type="PANTHER" id="PTHR32182">
    <property type="entry name" value="DNA REPLICATION AND REPAIR PROTEIN RECF"/>
    <property type="match status" value="1"/>
</dbReference>
<dbReference type="Pfam" id="PF13166">
    <property type="entry name" value="AAA_13"/>
    <property type="match status" value="1"/>
</dbReference>
<sequence>MDMAIYEEVLAWADRLPPWRQDALRRLCIQGAWSEADLGEILDLAKQHHGINSAMEPAPEPIRFAAEHFPAEANRDRTVVLTSLHTLIDVGKIPSDQALTFQSQGLTIVYGGNGAGKSGYARVLKQACRARSPGIVYANAYDPNYQQLTPSATIDFELNHAPEQAIWSGQRGHVPRTELRGISVFDSDCARHYLQTREAATFQPSALAYLQQLANGLNQALRPRLQAEIAGLATDITPFNVIPADTVAGQTVHPIGPATDLTRARALATLTADEQAELARLPQEISEADPTARATNLDNAAIRVDELANSIAVAANIVSDDAIGATQSAHRSLVEAEAAECAASALLQSEDAAQLLPGTGQGPWALLFNAARDYSTSTAYPGQAFPVTDEGGVCVLCQQELTPEAKDRLQRFDRYIRDRAAEAAQVARNAWQQIVRDVNQTTVTFTVSPVMFESLGARVATLPDEIRTFQEDLAARLQWLRAAVADGEWLDRPNYRGATPTASLHQVADALRVEAVRLRANLDAAALAAKRLRLRELEARRLLSEHIEGIARVTENLALRAKLQSCNEDIGGTRSISVLAGQLARRYVSEALAGRMNDELNRLDLYHIRAGVSSTGDAGSVRLGIQLHECQLDPHLVLSEAEQRMCALAYFFAELHQSESTSGIVFDDPVSSLDHNHRTAVARRIVEESVSRQVIVFTHDAVFFGELLTLCQDAQLVPEVRSINYRAEGPGYIDAGLPYDMRRHRERIAYHRADHQRIAANFSNPPGDDERLAMRNAYDDLRVTIEVGIEDTILNETVVRFRDGISVGRLNGVMSVQEADYREVQRLHDRCCRNVRAHSHAAGQQRAVTQPEELLRDIEAVNTLFQDIRRRRG</sequence>
<dbReference type="EMBL" id="LIAE01009831">
    <property type="protein sequence ID" value="PAV68048.1"/>
    <property type="molecule type" value="Genomic_DNA"/>
</dbReference>
<name>A0A2A2K291_9BILA</name>
<evidence type="ECO:0000313" key="2">
    <source>
        <dbReference type="EMBL" id="PAV68048.1"/>
    </source>
</evidence>
<feature type="domain" description="Protein CR006 P-loop" evidence="1">
    <location>
        <begin position="634"/>
        <end position="711"/>
    </location>
</feature>
<keyword evidence="3" id="KW-1185">Reference proteome</keyword>
<dbReference type="InterPro" id="IPR026866">
    <property type="entry name" value="CR006_AAA"/>
</dbReference>
<dbReference type="PANTHER" id="PTHR32182:SF0">
    <property type="entry name" value="DNA REPLICATION AND REPAIR PROTEIN RECF"/>
    <property type="match status" value="1"/>
</dbReference>
<evidence type="ECO:0000313" key="3">
    <source>
        <dbReference type="Proteomes" id="UP000218231"/>
    </source>
</evidence>
<dbReference type="Proteomes" id="UP000218231">
    <property type="component" value="Unassembled WGS sequence"/>
</dbReference>
<gene>
    <name evidence="2" type="ORF">WR25_02500</name>
</gene>
<accession>A0A2A2K291</accession>
<dbReference type="Gene3D" id="3.40.50.300">
    <property type="entry name" value="P-loop containing nucleotide triphosphate hydrolases"/>
    <property type="match status" value="1"/>
</dbReference>
<dbReference type="OrthoDB" id="10621835at2759"/>
<organism evidence="2 3">
    <name type="scientific">Diploscapter pachys</name>
    <dbReference type="NCBI Taxonomy" id="2018661"/>
    <lineage>
        <taxon>Eukaryota</taxon>
        <taxon>Metazoa</taxon>
        <taxon>Ecdysozoa</taxon>
        <taxon>Nematoda</taxon>
        <taxon>Chromadorea</taxon>
        <taxon>Rhabditida</taxon>
        <taxon>Rhabditina</taxon>
        <taxon>Rhabditomorpha</taxon>
        <taxon>Rhabditoidea</taxon>
        <taxon>Rhabditidae</taxon>
        <taxon>Diploscapter</taxon>
    </lineage>
</organism>
<dbReference type="GO" id="GO:0000731">
    <property type="term" value="P:DNA synthesis involved in DNA repair"/>
    <property type="evidence" value="ECO:0007669"/>
    <property type="project" value="TreeGrafter"/>
</dbReference>
<dbReference type="AlphaFoldDB" id="A0A2A2K291"/>
<comment type="caution">
    <text evidence="2">The sequence shown here is derived from an EMBL/GenBank/DDBJ whole genome shotgun (WGS) entry which is preliminary data.</text>
</comment>
<dbReference type="InterPro" id="IPR027417">
    <property type="entry name" value="P-loop_NTPase"/>
</dbReference>